<sequence>MKTTISGSFRKHLNEIIKVVETFEDHSCMVLSPSHVAPKNPGEEFVLFHGEKTTDPKELETLHLEAIRKSDFLYVVDPDGYVGNSAVMEIGFALAIGKPIYVPYEPQEFILKLFIKVADPLKAIELTKNSPSIRLIIKG</sequence>
<comment type="caution">
    <text evidence="1">The sequence shown here is derived from an EMBL/GenBank/DDBJ whole genome shotgun (WGS) entry which is preliminary data.</text>
</comment>
<protein>
    <submittedName>
        <fullName evidence="1">MazG nucleotide pyrophosphohydrolase</fullName>
    </submittedName>
</protein>
<dbReference type="Proteomes" id="UP000033918">
    <property type="component" value="Unassembled WGS sequence"/>
</dbReference>
<dbReference type="EMBL" id="LCAK01000011">
    <property type="protein sequence ID" value="KKR88279.1"/>
    <property type="molecule type" value="Genomic_DNA"/>
</dbReference>
<proteinExistence type="predicted"/>
<organism evidence="1 2">
    <name type="scientific">Candidatus Wolfebacteria bacterium GW2011_GWB1_41_12</name>
    <dbReference type="NCBI Taxonomy" id="1619006"/>
    <lineage>
        <taxon>Bacteria</taxon>
        <taxon>Candidatus Wolfeibacteriota</taxon>
    </lineage>
</organism>
<reference evidence="1 2" key="1">
    <citation type="journal article" date="2015" name="Nature">
        <title>rRNA introns, odd ribosomes, and small enigmatic genomes across a large radiation of phyla.</title>
        <authorList>
            <person name="Brown C.T."/>
            <person name="Hug L.A."/>
            <person name="Thomas B.C."/>
            <person name="Sharon I."/>
            <person name="Castelle C.J."/>
            <person name="Singh A."/>
            <person name="Wilkins M.J."/>
            <person name="Williams K.H."/>
            <person name="Banfield J.F."/>
        </authorList>
    </citation>
    <scope>NUCLEOTIDE SEQUENCE [LARGE SCALE GENOMIC DNA]</scope>
</reference>
<keyword evidence="1" id="KW-0378">Hydrolase</keyword>
<evidence type="ECO:0000313" key="2">
    <source>
        <dbReference type="Proteomes" id="UP000033918"/>
    </source>
</evidence>
<dbReference type="AlphaFoldDB" id="A0A0G0UHH5"/>
<gene>
    <name evidence="1" type="ORF">UU38_C0011G0005</name>
</gene>
<dbReference type="GO" id="GO:0016787">
    <property type="term" value="F:hydrolase activity"/>
    <property type="evidence" value="ECO:0007669"/>
    <property type="project" value="UniProtKB-KW"/>
</dbReference>
<evidence type="ECO:0000313" key="1">
    <source>
        <dbReference type="EMBL" id="KKR88279.1"/>
    </source>
</evidence>
<accession>A0A0G0UHH5</accession>
<dbReference type="Gene3D" id="3.40.50.450">
    <property type="match status" value="1"/>
</dbReference>
<name>A0A0G0UHH5_9BACT</name>